<dbReference type="PANTHER" id="PTHR31490:SF1">
    <property type="entry name" value="ENDO-1,4-BETA-XYLANASE 1"/>
    <property type="match status" value="1"/>
</dbReference>
<reference evidence="11" key="1">
    <citation type="submission" date="2019-04" db="EMBL/GenBank/DDBJ databases">
        <title>Expression and activity of cellulase and trypsin during larval development of Veined Rapa Whelk Rapana venosa Valenciennes, 1846.</title>
        <authorList>
            <person name="Yang M."/>
            <person name="Song H."/>
            <person name="Yu Z."/>
            <person name="Bai Y."/>
            <person name="Hu Z."/>
            <person name="Hu N."/>
            <person name="Zhou C."/>
            <person name="Wang X."/>
            <person name="Li H."/>
            <person name="Zhang T."/>
        </authorList>
    </citation>
    <scope>NUCLEOTIDE SEQUENCE</scope>
</reference>
<evidence type="ECO:0000256" key="4">
    <source>
        <dbReference type="ARBA" id="ARBA00023277"/>
    </source>
</evidence>
<dbReference type="InterPro" id="IPR003305">
    <property type="entry name" value="CenC_carb-bd"/>
</dbReference>
<dbReference type="PRINTS" id="PR00134">
    <property type="entry name" value="GLHYDRLASE10"/>
</dbReference>
<accession>A0A649UKB2</accession>
<feature type="chain" id="PRO_5024971356" evidence="9">
    <location>
        <begin position="21"/>
        <end position="572"/>
    </location>
</feature>
<evidence type="ECO:0000256" key="8">
    <source>
        <dbReference type="SAM" id="MobiDB-lite"/>
    </source>
</evidence>
<evidence type="ECO:0000256" key="2">
    <source>
        <dbReference type="ARBA" id="ARBA00022737"/>
    </source>
</evidence>
<dbReference type="Gene3D" id="3.20.20.80">
    <property type="entry name" value="Glycosidases"/>
    <property type="match status" value="1"/>
</dbReference>
<dbReference type="InterPro" id="IPR017853">
    <property type="entry name" value="GH"/>
</dbReference>
<feature type="region of interest" description="Disordered" evidence="8">
    <location>
        <begin position="165"/>
        <end position="186"/>
    </location>
</feature>
<name>A0A649UKB2_RAPVE</name>
<evidence type="ECO:0000256" key="1">
    <source>
        <dbReference type="ARBA" id="ARBA00007495"/>
    </source>
</evidence>
<evidence type="ECO:0000256" key="9">
    <source>
        <dbReference type="SAM" id="SignalP"/>
    </source>
</evidence>
<dbReference type="SMART" id="SM00633">
    <property type="entry name" value="Glyco_10"/>
    <property type="match status" value="1"/>
</dbReference>
<dbReference type="PROSITE" id="PS51760">
    <property type="entry name" value="GH10_2"/>
    <property type="match status" value="1"/>
</dbReference>
<keyword evidence="3" id="KW-0378">Hydrolase</keyword>
<dbReference type="Pfam" id="PF00331">
    <property type="entry name" value="Glyco_hydro_10"/>
    <property type="match status" value="1"/>
</dbReference>
<dbReference type="InterPro" id="IPR044846">
    <property type="entry name" value="GH10"/>
</dbReference>
<dbReference type="AlphaFoldDB" id="A0A649UKB2"/>
<evidence type="ECO:0000256" key="5">
    <source>
        <dbReference type="ARBA" id="ARBA00023295"/>
    </source>
</evidence>
<dbReference type="InterPro" id="IPR001000">
    <property type="entry name" value="GH10_dom"/>
</dbReference>
<dbReference type="PANTHER" id="PTHR31490">
    <property type="entry name" value="GLYCOSYL HYDROLASE"/>
    <property type="match status" value="1"/>
</dbReference>
<dbReference type="InterPro" id="IPR031158">
    <property type="entry name" value="GH10_AS"/>
</dbReference>
<feature type="signal peptide" evidence="9">
    <location>
        <begin position="1"/>
        <end position="20"/>
    </location>
</feature>
<dbReference type="GO" id="GO:0000272">
    <property type="term" value="P:polysaccharide catabolic process"/>
    <property type="evidence" value="ECO:0007669"/>
    <property type="project" value="UniProtKB-KW"/>
</dbReference>
<dbReference type="PROSITE" id="PS00591">
    <property type="entry name" value="GH10_1"/>
    <property type="match status" value="1"/>
</dbReference>
<dbReference type="Gene3D" id="2.60.120.260">
    <property type="entry name" value="Galactose-binding domain-like"/>
    <property type="match status" value="1"/>
</dbReference>
<keyword evidence="6" id="KW-0624">Polysaccharide degradation</keyword>
<feature type="domain" description="GH10" evidence="10">
    <location>
        <begin position="211"/>
        <end position="510"/>
    </location>
</feature>
<evidence type="ECO:0000256" key="6">
    <source>
        <dbReference type="ARBA" id="ARBA00023326"/>
    </source>
</evidence>
<feature type="active site" description="Nucleophile" evidence="7">
    <location>
        <position position="443"/>
    </location>
</feature>
<proteinExistence type="evidence at transcript level"/>
<evidence type="ECO:0000313" key="11">
    <source>
        <dbReference type="EMBL" id="QGJ04027.1"/>
    </source>
</evidence>
<evidence type="ECO:0000259" key="10">
    <source>
        <dbReference type="PROSITE" id="PS51760"/>
    </source>
</evidence>
<dbReference type="EMBL" id="MK850389">
    <property type="protein sequence ID" value="QGJ04027.1"/>
    <property type="molecule type" value="mRNA"/>
</dbReference>
<dbReference type="Pfam" id="PF02018">
    <property type="entry name" value="CBM_4_9"/>
    <property type="match status" value="1"/>
</dbReference>
<dbReference type="SUPFAM" id="SSF49785">
    <property type="entry name" value="Galactose-binding domain-like"/>
    <property type="match status" value="1"/>
</dbReference>
<keyword evidence="9" id="KW-0732">Signal</keyword>
<sequence length="572" mass="63759">MGKVWLLLLMVVVVVGEVRGAVLRNGGFESLSGWDCWNIQCYLNSDRHSGQHSALATGRNNYWEGPSQMIQVSAGHSYDVSGWMKLLGGGGGQTLMLEIDYTLADNSHHYETVASSSNKSPQDGWVHLSGAFTVPANLDIRATRFYFQGPKAGIQFLADDASVTDTGHSSSGSGSGSHGNSHSHSAIDQLRKSNINVRITTAAGVNKNDITIRVTQTKKAFPFGTAVNSWKYNANDAGGRYRDFIHKHFNWAVPENALKWPTIEPNRGQKNYDLALNMIHGLKSHGIKVRGHNLVWSVDQFVQGWLKNLWGNDLRAVVKAHIQETMQKTRGLLEHWDVNNENLHGQWFQNQLHDPSYNLELFRIAHAQDSGIKLFLNDYNVVANWGSTNDYLQQAQQFKGAGVGLYGLGAQCHFGVEEDPDVNGVKQRLDRLAQAGLPIWVTELDVVAQDENRRADFYEKVLRTLYSHPAVEGILFWGFWDQAHWRGEAAALVRGNNLDLTAAGRRVLDLLERQWMTEDSRDLAHAGSSYSVRGFHGDYEVQVLNKGQEVAGLRQRFTLGTSDHTPTLHIPG</sequence>
<protein>
    <submittedName>
        <fullName evidence="11">Cellulase</fullName>
    </submittedName>
</protein>
<evidence type="ECO:0000256" key="7">
    <source>
        <dbReference type="PROSITE-ProRule" id="PRU10061"/>
    </source>
</evidence>
<organism evidence="11">
    <name type="scientific">Rapana venosa</name>
    <name type="common">Veined rapa whelk</name>
    <name type="synonym">Rapana thomasiana</name>
    <dbReference type="NCBI Taxonomy" id="55521"/>
    <lineage>
        <taxon>Eukaryota</taxon>
        <taxon>Metazoa</taxon>
        <taxon>Spiralia</taxon>
        <taxon>Lophotrochozoa</taxon>
        <taxon>Mollusca</taxon>
        <taxon>Gastropoda</taxon>
        <taxon>Caenogastropoda</taxon>
        <taxon>Neogastropoda</taxon>
        <taxon>Muricoidea</taxon>
        <taxon>Muricidae</taxon>
        <taxon>Rapana</taxon>
    </lineage>
</organism>
<keyword evidence="2" id="KW-0677">Repeat</keyword>
<dbReference type="InterPro" id="IPR008979">
    <property type="entry name" value="Galactose-bd-like_sf"/>
</dbReference>
<comment type="similarity">
    <text evidence="1">Belongs to the glycosyl hydrolase 10 (cellulase F) family.</text>
</comment>
<keyword evidence="5" id="KW-0326">Glycosidase</keyword>
<dbReference type="GO" id="GO:0031176">
    <property type="term" value="F:endo-1,4-beta-xylanase activity"/>
    <property type="evidence" value="ECO:0007669"/>
    <property type="project" value="UniProtKB-ARBA"/>
</dbReference>
<dbReference type="SUPFAM" id="SSF51445">
    <property type="entry name" value="(Trans)glycosidases"/>
    <property type="match status" value="1"/>
</dbReference>
<evidence type="ECO:0000256" key="3">
    <source>
        <dbReference type="ARBA" id="ARBA00022801"/>
    </source>
</evidence>
<keyword evidence="4" id="KW-0119">Carbohydrate metabolism</keyword>
<feature type="compositionally biased region" description="Low complexity" evidence="8">
    <location>
        <begin position="167"/>
        <end position="184"/>
    </location>
</feature>